<reference evidence="7 8" key="1">
    <citation type="submission" date="2024-09" db="EMBL/GenBank/DDBJ databases">
        <authorList>
            <person name="Sun Q."/>
            <person name="Mori K."/>
        </authorList>
    </citation>
    <scope>NUCLEOTIDE SEQUENCE [LARGE SCALE GENOMIC DNA]</scope>
    <source>
        <strain evidence="7 8">TBRC 4575</strain>
    </source>
</reference>
<keyword evidence="3 5" id="KW-0288">FMN</keyword>
<evidence type="ECO:0000256" key="1">
    <source>
        <dbReference type="ARBA" id="ARBA00008366"/>
    </source>
</evidence>
<dbReference type="PIRSF" id="PIRSF005426">
    <property type="entry name" value="Frp"/>
    <property type="match status" value="1"/>
</dbReference>
<evidence type="ECO:0000256" key="5">
    <source>
        <dbReference type="PIRNR" id="PIRNR005426"/>
    </source>
</evidence>
<dbReference type="NCBIfam" id="NF008033">
    <property type="entry name" value="PRK10765.1"/>
    <property type="match status" value="1"/>
</dbReference>
<accession>A0ABV6K1D5</accession>
<dbReference type="InterPro" id="IPR000415">
    <property type="entry name" value="Nitroreductase-like"/>
</dbReference>
<gene>
    <name evidence="7" type="primary">nfsA</name>
    <name evidence="7" type="ORF">ACFFGS_01905</name>
</gene>
<evidence type="ECO:0000256" key="4">
    <source>
        <dbReference type="ARBA" id="ARBA00023002"/>
    </source>
</evidence>
<evidence type="ECO:0000256" key="2">
    <source>
        <dbReference type="ARBA" id="ARBA00022630"/>
    </source>
</evidence>
<proteinExistence type="inferred from homology"/>
<dbReference type="InterPro" id="IPR029479">
    <property type="entry name" value="Nitroreductase"/>
</dbReference>
<dbReference type="InterPro" id="IPR016446">
    <property type="entry name" value="Flavin_OxRdtase_Frp"/>
</dbReference>
<dbReference type="PANTHER" id="PTHR43425:SF3">
    <property type="entry name" value="NADPH-DEPENDENT OXIDOREDUCTASE"/>
    <property type="match status" value="1"/>
</dbReference>
<dbReference type="Pfam" id="PF00881">
    <property type="entry name" value="Nitroreductase"/>
    <property type="match status" value="1"/>
</dbReference>
<organism evidence="7 8">
    <name type="scientific">Lactiplantibacillus plajomi</name>
    <dbReference type="NCBI Taxonomy" id="1457217"/>
    <lineage>
        <taxon>Bacteria</taxon>
        <taxon>Bacillati</taxon>
        <taxon>Bacillota</taxon>
        <taxon>Bacilli</taxon>
        <taxon>Lactobacillales</taxon>
        <taxon>Lactobacillaceae</taxon>
        <taxon>Lactiplantibacillus</taxon>
    </lineage>
</organism>
<keyword evidence="2 5" id="KW-0285">Flavoprotein</keyword>
<evidence type="ECO:0000313" key="8">
    <source>
        <dbReference type="Proteomes" id="UP001589855"/>
    </source>
</evidence>
<name>A0ABV6K1D5_9LACO</name>
<dbReference type="PANTHER" id="PTHR43425">
    <property type="entry name" value="OXYGEN-INSENSITIVE NADPH NITROREDUCTASE"/>
    <property type="match status" value="1"/>
</dbReference>
<evidence type="ECO:0000256" key="3">
    <source>
        <dbReference type="ARBA" id="ARBA00022643"/>
    </source>
</evidence>
<comment type="caution">
    <text evidence="7">The sequence shown here is derived from an EMBL/GenBank/DDBJ whole genome shotgun (WGS) entry which is preliminary data.</text>
</comment>
<protein>
    <submittedName>
        <fullName evidence="7">Oxygen-insensitive NADPH nitroreductase</fullName>
    </submittedName>
</protein>
<sequence length="246" mass="26630">MNPTIQTLMNHVSVRDFEATPLTAKETSQLVAAAQMASTSSYQQAYSIIGVTTPALKAKIAKLAGDQPFVAGGESLFIFCADQYRNHQLAEQSGVDVADALAGSDAMIVATVDAALAAQNMVIAAESKGLGACYVGGIRDGISAISELLELPKGVYPVFGLVIGHPKTRNAPKPRLPQAAVYHENHYQADKLSLVNDYDRATAAYYDQRSGHPVNRSWSKTALNSYVAHPRQHMRDYLHHQGFMTR</sequence>
<keyword evidence="4 5" id="KW-0560">Oxidoreductase</keyword>
<keyword evidence="8" id="KW-1185">Reference proteome</keyword>
<dbReference type="Gene3D" id="3.40.109.10">
    <property type="entry name" value="NADH Oxidase"/>
    <property type="match status" value="1"/>
</dbReference>
<dbReference type="SUPFAM" id="SSF55469">
    <property type="entry name" value="FMN-dependent nitroreductase-like"/>
    <property type="match status" value="1"/>
</dbReference>
<evidence type="ECO:0000313" key="7">
    <source>
        <dbReference type="EMBL" id="MFC0422922.1"/>
    </source>
</evidence>
<dbReference type="Proteomes" id="UP001589855">
    <property type="component" value="Unassembled WGS sequence"/>
</dbReference>
<keyword evidence="5" id="KW-0521">NADP</keyword>
<dbReference type="EMBL" id="JBHLUK010000010">
    <property type="protein sequence ID" value="MFC0422922.1"/>
    <property type="molecule type" value="Genomic_DNA"/>
</dbReference>
<evidence type="ECO:0000259" key="6">
    <source>
        <dbReference type="Pfam" id="PF00881"/>
    </source>
</evidence>
<comment type="similarity">
    <text evidence="1 5">Belongs to the flavin oxidoreductase frp family.</text>
</comment>
<feature type="domain" description="Nitroreductase" evidence="6">
    <location>
        <begin position="10"/>
        <end position="165"/>
    </location>
</feature>
<dbReference type="RefSeq" id="WP_137644678.1">
    <property type="nucleotide sequence ID" value="NZ_BAABRM010000012.1"/>
</dbReference>
<dbReference type="CDD" id="cd02146">
    <property type="entry name" value="NfsA-like"/>
    <property type="match status" value="1"/>
</dbReference>